<sequence length="44" mass="5007">MCKPNKHEANFFLVFCCASLSYLMYLFSFSDQIVCGHESVLLAV</sequence>
<dbReference type="EMBL" id="GBXM01066912">
    <property type="protein sequence ID" value="JAH41665.1"/>
    <property type="molecule type" value="Transcribed_RNA"/>
</dbReference>
<protein>
    <submittedName>
        <fullName evidence="2">Uncharacterized protein</fullName>
    </submittedName>
</protein>
<keyword evidence="1" id="KW-1133">Transmembrane helix</keyword>
<evidence type="ECO:0000313" key="2">
    <source>
        <dbReference type="EMBL" id="JAH41665.1"/>
    </source>
</evidence>
<organism evidence="2">
    <name type="scientific">Anguilla anguilla</name>
    <name type="common">European freshwater eel</name>
    <name type="synonym">Muraena anguilla</name>
    <dbReference type="NCBI Taxonomy" id="7936"/>
    <lineage>
        <taxon>Eukaryota</taxon>
        <taxon>Metazoa</taxon>
        <taxon>Chordata</taxon>
        <taxon>Craniata</taxon>
        <taxon>Vertebrata</taxon>
        <taxon>Euteleostomi</taxon>
        <taxon>Actinopterygii</taxon>
        <taxon>Neopterygii</taxon>
        <taxon>Teleostei</taxon>
        <taxon>Anguilliformes</taxon>
        <taxon>Anguillidae</taxon>
        <taxon>Anguilla</taxon>
    </lineage>
</organism>
<keyword evidence="1" id="KW-0812">Transmembrane</keyword>
<dbReference type="AlphaFoldDB" id="A0A0E9SLV7"/>
<name>A0A0E9SLV7_ANGAN</name>
<reference evidence="2" key="1">
    <citation type="submission" date="2014-11" db="EMBL/GenBank/DDBJ databases">
        <authorList>
            <person name="Amaro Gonzalez C."/>
        </authorList>
    </citation>
    <scope>NUCLEOTIDE SEQUENCE</scope>
</reference>
<feature type="transmembrane region" description="Helical" evidence="1">
    <location>
        <begin position="12"/>
        <end position="29"/>
    </location>
</feature>
<keyword evidence="1" id="KW-0472">Membrane</keyword>
<reference evidence="2" key="2">
    <citation type="journal article" date="2015" name="Fish Shellfish Immunol.">
        <title>Early steps in the European eel (Anguilla anguilla)-Vibrio vulnificus interaction in the gills: Role of the RtxA13 toxin.</title>
        <authorList>
            <person name="Callol A."/>
            <person name="Pajuelo D."/>
            <person name="Ebbesson L."/>
            <person name="Teles M."/>
            <person name="MacKenzie S."/>
            <person name="Amaro C."/>
        </authorList>
    </citation>
    <scope>NUCLEOTIDE SEQUENCE</scope>
</reference>
<accession>A0A0E9SLV7</accession>
<evidence type="ECO:0000256" key="1">
    <source>
        <dbReference type="SAM" id="Phobius"/>
    </source>
</evidence>
<proteinExistence type="predicted"/>